<evidence type="ECO:0000313" key="2">
    <source>
        <dbReference type="Proteomes" id="UP001469553"/>
    </source>
</evidence>
<proteinExistence type="predicted"/>
<organism evidence="1 2">
    <name type="scientific">Ameca splendens</name>
    <dbReference type="NCBI Taxonomy" id="208324"/>
    <lineage>
        <taxon>Eukaryota</taxon>
        <taxon>Metazoa</taxon>
        <taxon>Chordata</taxon>
        <taxon>Craniata</taxon>
        <taxon>Vertebrata</taxon>
        <taxon>Euteleostomi</taxon>
        <taxon>Actinopterygii</taxon>
        <taxon>Neopterygii</taxon>
        <taxon>Teleostei</taxon>
        <taxon>Neoteleostei</taxon>
        <taxon>Acanthomorphata</taxon>
        <taxon>Ovalentaria</taxon>
        <taxon>Atherinomorphae</taxon>
        <taxon>Cyprinodontiformes</taxon>
        <taxon>Goodeidae</taxon>
        <taxon>Ameca</taxon>
    </lineage>
</organism>
<dbReference type="EMBL" id="JAHRIP010011627">
    <property type="protein sequence ID" value="MEQ2284661.1"/>
    <property type="molecule type" value="Genomic_DNA"/>
</dbReference>
<keyword evidence="2" id="KW-1185">Reference proteome</keyword>
<dbReference type="Proteomes" id="UP001469553">
    <property type="component" value="Unassembled WGS sequence"/>
</dbReference>
<gene>
    <name evidence="1" type="ORF">AMECASPLE_023813</name>
</gene>
<comment type="caution">
    <text evidence="1">The sequence shown here is derived from an EMBL/GenBank/DDBJ whole genome shotgun (WGS) entry which is preliminary data.</text>
</comment>
<name>A0ABV0XT81_9TELE</name>
<accession>A0ABV0XT81</accession>
<evidence type="ECO:0000313" key="1">
    <source>
        <dbReference type="EMBL" id="MEQ2284661.1"/>
    </source>
</evidence>
<reference evidence="1 2" key="1">
    <citation type="submission" date="2021-06" db="EMBL/GenBank/DDBJ databases">
        <authorList>
            <person name="Palmer J.M."/>
        </authorList>
    </citation>
    <scope>NUCLEOTIDE SEQUENCE [LARGE SCALE GENOMIC DNA]</scope>
    <source>
        <strain evidence="1 2">AS_MEX2019</strain>
        <tissue evidence="1">Muscle</tissue>
    </source>
</reference>
<protein>
    <submittedName>
        <fullName evidence="1">Uncharacterized protein</fullName>
    </submittedName>
</protein>
<sequence length="111" mass="11768">MGGTPWTLPCSSLGGGGCGSPGGGSPGVPVPLDVYRGLWIVYRGFWMSMARISSVSVSGPGGQVCGSSHSLLHICMEKPCIHKHAHSQTHRCLDSGVNKYKKGFMLSHIYH</sequence>